<evidence type="ECO:0008006" key="3">
    <source>
        <dbReference type="Google" id="ProtNLM"/>
    </source>
</evidence>
<accession>A0A7Z0CLG6</accession>
<keyword evidence="2" id="KW-1185">Reference proteome</keyword>
<dbReference type="InterPro" id="IPR021944">
    <property type="entry name" value="DUF3560"/>
</dbReference>
<dbReference type="OrthoDB" id="9803716at2"/>
<dbReference type="Proteomes" id="UP000547973">
    <property type="component" value="Unassembled WGS sequence"/>
</dbReference>
<name>A0A7Z0CLG6_9MICO</name>
<sequence length="313" mass="34532">MSELSITHTHEAGTLIDGTSGGDASVAILKANRWRWGRTIGAWFIPQSRDRFAKIHTINTTARQLRELGYTVTIDIDDNPRPVAQAEADKAAQLTARAEALANKAQRRTAQAEAAWQANTAAFNSLPEGGEPIKIGHHSERRHRAAIDRADRTMGRAVAAHEDAKEAEGRARIAAAANDRRNNPTTIGNRIAKLEADIRRWQRRLDDIDGRRTEDNADRWDATHHRLTQLLARDSDAVTYWQAVRAAQIEAGTIGNYSAATIKPGDAVADRRGDWARVVKVNAKSVTINGPFGTYRLNFHELSGHRPTTTHAA</sequence>
<comment type="caution">
    <text evidence="1">The sequence shown here is derived from an EMBL/GenBank/DDBJ whole genome shotgun (WGS) entry which is preliminary data.</text>
</comment>
<dbReference type="AlphaFoldDB" id="A0A7Z0CLG6"/>
<evidence type="ECO:0000313" key="1">
    <source>
        <dbReference type="EMBL" id="NYI42913.1"/>
    </source>
</evidence>
<dbReference type="EMBL" id="JACBZO010000002">
    <property type="protein sequence ID" value="NYI42913.1"/>
    <property type="molecule type" value="Genomic_DNA"/>
</dbReference>
<dbReference type="Pfam" id="PF12083">
    <property type="entry name" value="DUF3560"/>
    <property type="match status" value="1"/>
</dbReference>
<evidence type="ECO:0000313" key="2">
    <source>
        <dbReference type="Proteomes" id="UP000547973"/>
    </source>
</evidence>
<protein>
    <recommendedName>
        <fullName evidence="3">DUF3560 domain-containing protein</fullName>
    </recommendedName>
</protein>
<reference evidence="1 2" key="1">
    <citation type="submission" date="2020-07" db="EMBL/GenBank/DDBJ databases">
        <title>Sequencing the genomes of 1000 actinobacteria strains.</title>
        <authorList>
            <person name="Klenk H.-P."/>
        </authorList>
    </citation>
    <scope>NUCLEOTIDE SEQUENCE [LARGE SCALE GENOMIC DNA]</scope>
    <source>
        <strain evidence="1 2">DSM 19970</strain>
    </source>
</reference>
<gene>
    <name evidence="1" type="ORF">BKA03_003087</name>
</gene>
<organism evidence="1 2">
    <name type="scientific">Demequina lutea</name>
    <dbReference type="NCBI Taxonomy" id="431489"/>
    <lineage>
        <taxon>Bacteria</taxon>
        <taxon>Bacillati</taxon>
        <taxon>Actinomycetota</taxon>
        <taxon>Actinomycetes</taxon>
        <taxon>Micrococcales</taxon>
        <taxon>Demequinaceae</taxon>
        <taxon>Demequina</taxon>
    </lineage>
</organism>
<proteinExistence type="predicted"/>
<dbReference type="RefSeq" id="WP_062075522.1">
    <property type="nucleotide sequence ID" value="NZ_BBRC01000010.1"/>
</dbReference>